<dbReference type="AlphaFoldDB" id="C9YBZ1"/>
<name>C9YBZ1_CURXX</name>
<evidence type="ECO:0000256" key="1">
    <source>
        <dbReference type="SAM" id="Phobius"/>
    </source>
</evidence>
<keyword evidence="1" id="KW-0472">Membrane</keyword>
<accession>C9YBZ1</accession>
<keyword evidence="1" id="KW-1133">Transmembrane helix</keyword>
<feature type="transmembrane region" description="Helical" evidence="1">
    <location>
        <begin position="21"/>
        <end position="44"/>
    </location>
</feature>
<organism evidence="2">
    <name type="scientific">Curvibacter symbiont subsp. Hydra magnipapillata</name>
    <dbReference type="NCBI Taxonomy" id="667019"/>
    <lineage>
        <taxon>Bacteria</taxon>
        <taxon>Pseudomonadati</taxon>
        <taxon>Pseudomonadota</taxon>
        <taxon>Betaproteobacteria</taxon>
        <taxon>Burkholderiales</taxon>
        <taxon>Comamonadaceae</taxon>
        <taxon>Curvibacter</taxon>
    </lineage>
</organism>
<reference evidence="2" key="1">
    <citation type="journal article" date="2010" name="Nature">
        <title>The Dynamic genome of Hydra.</title>
        <authorList>
            <person name="Chapman J.A."/>
            <person name="Kirkness E.F."/>
            <person name="Simakov O."/>
            <person name="Hampson S.E."/>
            <person name="Mitros T."/>
            <person name="Weinmaier T."/>
            <person name="Rattei T."/>
            <person name="Balasubramanian P.G."/>
            <person name="Borman J."/>
            <person name="Busam D."/>
            <person name="Disbennett K."/>
            <person name="Pfannkoch C."/>
            <person name="Sumin N."/>
            <person name="Sutton G."/>
            <person name="Viswanathan L."/>
            <person name="Walenz B."/>
            <person name="Goodstein D.M."/>
            <person name="Hellsten U."/>
            <person name="Kawashima T."/>
            <person name="Prochnik S.E."/>
            <person name="Putnam N.H."/>
            <person name="Shu S."/>
            <person name="Blumberg B."/>
            <person name="Dana C.E."/>
            <person name="Gee L."/>
            <person name="Kibler D.F."/>
            <person name="Law L."/>
            <person name="Lindgens D."/>
            <person name="Martinez D.E."/>
            <person name="Peng J."/>
            <person name="Wigge P.A."/>
            <person name="Bertulat B."/>
            <person name="Guder C."/>
            <person name="Nakamura Y."/>
            <person name="Ozbek S."/>
            <person name="Watanabe H."/>
            <person name="Khalturin K."/>
            <person name="Hemmrich G."/>
            <person name="Franke A."/>
            <person name="Augustin R."/>
            <person name="Fraune S."/>
            <person name="Hayakawa E."/>
            <person name="Hayakawa S."/>
            <person name="Hirose M."/>
            <person name="Hwang J."/>
            <person name="Ikeo K."/>
            <person name="Nishimiya-Fujisawa C."/>
            <person name="Ogura A."/>
            <person name="Takahashi T."/>
            <person name="Steinmetz P.R."/>
            <person name="Zhang X."/>
            <person name="Aufschnaiter R."/>
            <person name="Eder M.K."/>
            <person name="Gorny A.K."/>
            <person name="Salvenmoser W."/>
            <person name="Heimberg A.M."/>
            <person name="Wheeler B.M."/>
            <person name="Peterson K.J."/>
            <person name="Boettger A."/>
            <person name="Tischler P."/>
            <person name="Wolf A."/>
            <person name="Gojobori T."/>
            <person name="Remington K.A."/>
            <person name="Strausberg R.L."/>
            <person name="Venter J."/>
            <person name="Technau U."/>
            <person name="Hobmayer B."/>
            <person name="Bosch T.C."/>
            <person name="Holstein T.W."/>
            <person name="Fujisawa T."/>
            <person name="Bode H.R."/>
            <person name="David C.N."/>
            <person name="Rokhsar D.S."/>
            <person name="Steele R.E."/>
        </authorList>
    </citation>
    <scope>NUCLEOTIDE SEQUENCE</scope>
</reference>
<gene>
    <name evidence="2" type="ORF">Csp_C22200</name>
</gene>
<evidence type="ECO:0000313" key="2">
    <source>
        <dbReference type="EMBL" id="CBA30168.1"/>
    </source>
</evidence>
<sequence>MPQQINLCSPTLQKPRLPFSANTVAVALGVFVVLGGGLCAAWVWNLQNASQGFVTAMQTQAQEMQSLQLAIDRSKAMAQPPSPELMKEAQDKRAEIDSKELILRALQQGNWKPGYRHSDRLALVARSIPAPVWITEVKADSGRMEVSGFTLEPSALNDWVGRLSGSPLMQGLRLATVKVQSTAVASANAPVAGSVPAAAGREAWSFNLVSAQPQPADTPPAGGKP</sequence>
<protein>
    <recommendedName>
        <fullName evidence="3">PilN domain-containing protein</fullName>
    </recommendedName>
</protein>
<keyword evidence="1" id="KW-0812">Transmembrane</keyword>
<evidence type="ECO:0008006" key="3">
    <source>
        <dbReference type="Google" id="ProtNLM"/>
    </source>
</evidence>
<dbReference type="Pfam" id="PF05137">
    <property type="entry name" value="PilN"/>
    <property type="match status" value="1"/>
</dbReference>
<dbReference type="EMBL" id="FN543105">
    <property type="protein sequence ID" value="CBA30168.1"/>
    <property type="molecule type" value="Genomic_DNA"/>
</dbReference>
<dbReference type="InterPro" id="IPR007813">
    <property type="entry name" value="PilN"/>
</dbReference>
<proteinExistence type="predicted"/>